<name>A0A822Z7T2_NELNU</name>
<proteinExistence type="predicted"/>
<dbReference type="EMBL" id="DUZY01000005">
    <property type="protein sequence ID" value="DAD39741.1"/>
    <property type="molecule type" value="Genomic_DNA"/>
</dbReference>
<gene>
    <name evidence="1" type="ORF">HUJ06_014064</name>
</gene>
<sequence>MAIFMLLFKVLYLCGRCGLPGTAIFFIKSVLIHHWSSGKLKHDSPMQGCIVICRFVGLLLSGNVIEVNVDGAIGSNSAGIGTILRDDQSHQFIFSQVVPVQCSSPLQVKALAF</sequence>
<evidence type="ECO:0000313" key="2">
    <source>
        <dbReference type="Proteomes" id="UP000607653"/>
    </source>
</evidence>
<accession>A0A822Z7T2</accession>
<comment type="caution">
    <text evidence="1">The sequence shown here is derived from an EMBL/GenBank/DDBJ whole genome shotgun (WGS) entry which is preliminary data.</text>
</comment>
<protein>
    <submittedName>
        <fullName evidence="1">Uncharacterized protein</fullName>
    </submittedName>
</protein>
<reference evidence="1 2" key="1">
    <citation type="journal article" date="2020" name="Mol. Biol. Evol.">
        <title>Distinct Expression and Methylation Patterns for Genes with Different Fates following a Single Whole-Genome Duplication in Flowering Plants.</title>
        <authorList>
            <person name="Shi T."/>
            <person name="Rahmani R.S."/>
            <person name="Gugger P.F."/>
            <person name="Wang M."/>
            <person name="Li H."/>
            <person name="Zhang Y."/>
            <person name="Li Z."/>
            <person name="Wang Q."/>
            <person name="Van de Peer Y."/>
            <person name="Marchal K."/>
            <person name="Chen J."/>
        </authorList>
    </citation>
    <scope>NUCLEOTIDE SEQUENCE [LARGE SCALE GENOMIC DNA]</scope>
    <source>
        <tissue evidence="1">Leaf</tissue>
    </source>
</reference>
<evidence type="ECO:0000313" key="1">
    <source>
        <dbReference type="EMBL" id="DAD39741.1"/>
    </source>
</evidence>
<organism evidence="1 2">
    <name type="scientific">Nelumbo nucifera</name>
    <name type="common">Sacred lotus</name>
    <dbReference type="NCBI Taxonomy" id="4432"/>
    <lineage>
        <taxon>Eukaryota</taxon>
        <taxon>Viridiplantae</taxon>
        <taxon>Streptophyta</taxon>
        <taxon>Embryophyta</taxon>
        <taxon>Tracheophyta</taxon>
        <taxon>Spermatophyta</taxon>
        <taxon>Magnoliopsida</taxon>
        <taxon>Proteales</taxon>
        <taxon>Nelumbonaceae</taxon>
        <taxon>Nelumbo</taxon>
    </lineage>
</organism>
<keyword evidence="2" id="KW-1185">Reference proteome</keyword>
<dbReference type="AlphaFoldDB" id="A0A822Z7T2"/>
<dbReference type="Proteomes" id="UP000607653">
    <property type="component" value="Unassembled WGS sequence"/>
</dbReference>